<evidence type="ECO:0000256" key="1">
    <source>
        <dbReference type="SAM" id="MobiDB-lite"/>
    </source>
</evidence>
<feature type="region of interest" description="Disordered" evidence="1">
    <location>
        <begin position="1"/>
        <end position="78"/>
    </location>
</feature>
<feature type="compositionally biased region" description="Polar residues" evidence="1">
    <location>
        <begin position="47"/>
        <end position="57"/>
    </location>
</feature>
<name>A0A4S8JMU7_MUSBA</name>
<reference evidence="2 3" key="1">
    <citation type="journal article" date="2019" name="Nat. Plants">
        <title>Genome sequencing of Musa balbisiana reveals subgenome evolution and function divergence in polyploid bananas.</title>
        <authorList>
            <person name="Yao X."/>
        </authorList>
    </citation>
    <scope>NUCLEOTIDE SEQUENCE [LARGE SCALE GENOMIC DNA]</scope>
    <source>
        <strain evidence="3">cv. DH-PKW</strain>
        <tissue evidence="2">Leaves</tissue>
    </source>
</reference>
<feature type="region of interest" description="Disordered" evidence="1">
    <location>
        <begin position="99"/>
        <end position="120"/>
    </location>
</feature>
<evidence type="ECO:0000313" key="2">
    <source>
        <dbReference type="EMBL" id="THU63215.1"/>
    </source>
</evidence>
<proteinExistence type="predicted"/>
<evidence type="ECO:0000313" key="3">
    <source>
        <dbReference type="Proteomes" id="UP000317650"/>
    </source>
</evidence>
<keyword evidence="3" id="KW-1185">Reference proteome</keyword>
<protein>
    <submittedName>
        <fullName evidence="2">Uncharacterized protein</fullName>
    </submittedName>
</protein>
<sequence length="219" mass="23909">MIDWLKKKKEDAPTQDEYTKSNKENDKKKKKKKNSPQAVGQVKVSDSRSPSFASGSDQAAVGRDGAGEHQGSVRTVSGRTALEGTSYSAAWAVQSTVRVQSRGSFRQRPPGRERLEGPKSVRSKTMTRSLDNSCMCIADTPMLGWRSSHCPPPDAVAGDTVAKQRKKRRKGHATERFMSTAKQVRASSSLLSGLSCCLPPALLLKKGNKMHTCTNLEFA</sequence>
<dbReference type="EMBL" id="PYDT01000004">
    <property type="protein sequence ID" value="THU63215.1"/>
    <property type="molecule type" value="Genomic_DNA"/>
</dbReference>
<organism evidence="2 3">
    <name type="scientific">Musa balbisiana</name>
    <name type="common">Banana</name>
    <dbReference type="NCBI Taxonomy" id="52838"/>
    <lineage>
        <taxon>Eukaryota</taxon>
        <taxon>Viridiplantae</taxon>
        <taxon>Streptophyta</taxon>
        <taxon>Embryophyta</taxon>
        <taxon>Tracheophyta</taxon>
        <taxon>Spermatophyta</taxon>
        <taxon>Magnoliopsida</taxon>
        <taxon>Liliopsida</taxon>
        <taxon>Zingiberales</taxon>
        <taxon>Musaceae</taxon>
        <taxon>Musa</taxon>
    </lineage>
</organism>
<gene>
    <name evidence="2" type="ORF">C4D60_Mb01t13380</name>
</gene>
<feature type="compositionally biased region" description="Basic and acidic residues" evidence="1">
    <location>
        <begin position="1"/>
        <end position="27"/>
    </location>
</feature>
<dbReference type="Proteomes" id="UP000317650">
    <property type="component" value="Chromosome 1"/>
</dbReference>
<feature type="compositionally biased region" description="Basic and acidic residues" evidence="1">
    <location>
        <begin position="110"/>
        <end position="119"/>
    </location>
</feature>
<comment type="caution">
    <text evidence="2">The sequence shown here is derived from an EMBL/GenBank/DDBJ whole genome shotgun (WGS) entry which is preliminary data.</text>
</comment>
<accession>A0A4S8JMU7</accession>
<dbReference type="AlphaFoldDB" id="A0A4S8JMU7"/>